<sequence length="311" mass="36310">MKSKPIISVVINVRNEAEDLKKCLKSIKGFADEIIIVDMKSSDGSLEGAKSANAKVFSYKPMKFVEPARNFALSKAIGKWVLLLDPDEYVNKTLKRELINITKRSDVDFVRIPRQNMIFGKWIKHSNCWPDYLIRFFKNGSVTWQKEIHSQPVTKGNGLTLLDSDQLAIKHNNYVCITDFINRAVRYSSIQADELNAQEYKLKISDFILKPIQEFNSRFFFAEGYKDGLHGLVFCLLQSFAIGLIYIRLWEKQGSLDKPISKESFISASQEANFEYDHWFVKFYKQEYPSNVFKRFFIRFRHTLNYLTKNF</sequence>
<organism evidence="3">
    <name type="scientific">bioreactor metagenome</name>
    <dbReference type="NCBI Taxonomy" id="1076179"/>
    <lineage>
        <taxon>unclassified sequences</taxon>
        <taxon>metagenomes</taxon>
        <taxon>ecological metagenomes</taxon>
    </lineage>
</organism>
<keyword evidence="1" id="KW-0472">Membrane</keyword>
<dbReference type="SUPFAM" id="SSF53448">
    <property type="entry name" value="Nucleotide-diphospho-sugar transferases"/>
    <property type="match status" value="1"/>
</dbReference>
<dbReference type="AlphaFoldDB" id="A0A645CRH2"/>
<dbReference type="Gene3D" id="3.90.550.10">
    <property type="entry name" value="Spore Coat Polysaccharide Biosynthesis Protein SpsA, Chain A"/>
    <property type="match status" value="1"/>
</dbReference>
<evidence type="ECO:0000256" key="1">
    <source>
        <dbReference type="SAM" id="Phobius"/>
    </source>
</evidence>
<dbReference type="Pfam" id="PF00535">
    <property type="entry name" value="Glycos_transf_2"/>
    <property type="match status" value="1"/>
</dbReference>
<dbReference type="InterPro" id="IPR029044">
    <property type="entry name" value="Nucleotide-diphossugar_trans"/>
</dbReference>
<name>A0A645CRH2_9ZZZZ</name>
<evidence type="ECO:0000313" key="3">
    <source>
        <dbReference type="EMBL" id="MPM79521.1"/>
    </source>
</evidence>
<accession>A0A645CRH2</accession>
<proteinExistence type="predicted"/>
<evidence type="ECO:0000259" key="2">
    <source>
        <dbReference type="Pfam" id="PF00535"/>
    </source>
</evidence>
<feature type="transmembrane region" description="Helical" evidence="1">
    <location>
        <begin position="228"/>
        <end position="249"/>
    </location>
</feature>
<feature type="domain" description="Glycosyltransferase 2-like" evidence="2">
    <location>
        <begin position="8"/>
        <end position="145"/>
    </location>
</feature>
<dbReference type="EMBL" id="VSSQ01029397">
    <property type="protein sequence ID" value="MPM79521.1"/>
    <property type="molecule type" value="Genomic_DNA"/>
</dbReference>
<dbReference type="PANTHER" id="PTHR43630">
    <property type="entry name" value="POLY-BETA-1,6-N-ACETYL-D-GLUCOSAMINE SYNTHASE"/>
    <property type="match status" value="1"/>
</dbReference>
<gene>
    <name evidence="3" type="ORF">SDC9_126559</name>
</gene>
<keyword evidence="1" id="KW-0812">Transmembrane</keyword>
<protein>
    <recommendedName>
        <fullName evidence="2">Glycosyltransferase 2-like domain-containing protein</fullName>
    </recommendedName>
</protein>
<keyword evidence="1" id="KW-1133">Transmembrane helix</keyword>
<dbReference type="PANTHER" id="PTHR43630:SF2">
    <property type="entry name" value="GLYCOSYLTRANSFERASE"/>
    <property type="match status" value="1"/>
</dbReference>
<dbReference type="InterPro" id="IPR001173">
    <property type="entry name" value="Glyco_trans_2-like"/>
</dbReference>
<comment type="caution">
    <text evidence="3">The sequence shown here is derived from an EMBL/GenBank/DDBJ whole genome shotgun (WGS) entry which is preliminary data.</text>
</comment>
<dbReference type="CDD" id="cd02511">
    <property type="entry name" value="Beta4Glucosyltransferase"/>
    <property type="match status" value="1"/>
</dbReference>
<reference evidence="3" key="1">
    <citation type="submission" date="2019-08" db="EMBL/GenBank/DDBJ databases">
        <authorList>
            <person name="Kucharzyk K."/>
            <person name="Murdoch R.W."/>
            <person name="Higgins S."/>
            <person name="Loffler F."/>
        </authorList>
    </citation>
    <scope>NUCLEOTIDE SEQUENCE</scope>
</reference>